<feature type="transmembrane region" description="Helical" evidence="1">
    <location>
        <begin position="134"/>
        <end position="152"/>
    </location>
</feature>
<reference evidence="2" key="1">
    <citation type="submission" date="2020-04" db="EMBL/GenBank/DDBJ databases">
        <authorList>
            <person name="Sombolestani A."/>
        </authorList>
    </citation>
    <scope>NUCLEOTIDE SEQUENCE</scope>
    <source>
        <strain evidence="2">R71697</strain>
    </source>
</reference>
<evidence type="ECO:0000313" key="3">
    <source>
        <dbReference type="Proteomes" id="UP000661006"/>
    </source>
</evidence>
<evidence type="ECO:0000313" key="2">
    <source>
        <dbReference type="EMBL" id="MBF0870483.1"/>
    </source>
</evidence>
<dbReference type="AlphaFoldDB" id="A0A9Q2IRU1"/>
<dbReference type="Proteomes" id="UP000661006">
    <property type="component" value="Unassembled WGS sequence"/>
</dbReference>
<protein>
    <submittedName>
        <fullName evidence="2">Uncharacterized protein</fullName>
    </submittedName>
</protein>
<proteinExistence type="predicted"/>
<dbReference type="GeneID" id="81474312"/>
<keyword evidence="1" id="KW-1133">Transmembrane helix</keyword>
<keyword evidence="1" id="KW-0472">Membrane</keyword>
<dbReference type="RefSeq" id="WP_194257723.1">
    <property type="nucleotide sequence ID" value="NZ_JABCQN010000002.1"/>
</dbReference>
<organism evidence="2 3">
    <name type="scientific">Gluconobacter japonicus</name>
    <dbReference type="NCBI Taxonomy" id="376620"/>
    <lineage>
        <taxon>Bacteria</taxon>
        <taxon>Pseudomonadati</taxon>
        <taxon>Pseudomonadota</taxon>
        <taxon>Alphaproteobacteria</taxon>
        <taxon>Acetobacterales</taxon>
        <taxon>Acetobacteraceae</taxon>
        <taxon>Gluconobacter</taxon>
    </lineage>
</organism>
<name>A0A9Q2IRU1_GLUJA</name>
<accession>A0A9Q2IRU1</accession>
<comment type="caution">
    <text evidence="2">The sequence shown here is derived from an EMBL/GenBank/DDBJ whole genome shotgun (WGS) entry which is preliminary data.</text>
</comment>
<feature type="transmembrane region" description="Helical" evidence="1">
    <location>
        <begin position="158"/>
        <end position="181"/>
    </location>
</feature>
<gene>
    <name evidence="2" type="ORF">HKD32_06365</name>
</gene>
<sequence length="211" mass="23028">MNVEIFGKTLWIHGIEGTVHGLTQWTETTTQTTNGTATHLGGGNYVINGPQVHTNTTHHQKFWVVSPGGRERQDIGNYPMRDGQTVRLVWVGLEGRQSTGYVLFHNLSTQAGWKTPVGLPSPIRQNGFGRLTRRYLLCILLLGGCAVATSQGPALAPPSTLCVVSILLAIALIPIGFMHLYQMFRRNEQTALLAIEQAVLSNPAFLQSLSA</sequence>
<keyword evidence="1" id="KW-0812">Transmembrane</keyword>
<evidence type="ECO:0000256" key="1">
    <source>
        <dbReference type="SAM" id="Phobius"/>
    </source>
</evidence>
<dbReference type="EMBL" id="JABCQN010000002">
    <property type="protein sequence ID" value="MBF0870483.1"/>
    <property type="molecule type" value="Genomic_DNA"/>
</dbReference>
<reference evidence="2" key="2">
    <citation type="submission" date="2020-11" db="EMBL/GenBank/DDBJ databases">
        <title>Description of novel Gluconobacter species.</title>
        <authorList>
            <person name="Cleenwerck I."/>
            <person name="Cnockaert M."/>
            <person name="Borremans W."/>
            <person name="Wieme A.D."/>
            <person name="De Vuyst L."/>
            <person name="Vandamme P."/>
        </authorList>
    </citation>
    <scope>NUCLEOTIDE SEQUENCE</scope>
    <source>
        <strain evidence="2">R71697</strain>
    </source>
</reference>